<feature type="chain" id="PRO_5043129854" evidence="1">
    <location>
        <begin position="23"/>
        <end position="199"/>
    </location>
</feature>
<evidence type="ECO:0000313" key="3">
    <source>
        <dbReference type="EMBL" id="KRG21335.1"/>
    </source>
</evidence>
<reference evidence="4" key="3">
    <citation type="submission" date="2021-06" db="EMBL/GenBank/DDBJ databases">
        <title>Genomic Description and Analysis of Intracellular Bacteria, Candidatus Berkiella cookevillensis and Candidatus Berkiella aquae.</title>
        <authorList>
            <person name="Kidane D.T."/>
            <person name="Mehari Y.T."/>
            <person name="Rice F.C."/>
            <person name="Arivett B.A."/>
            <person name="Farone A.L."/>
            <person name="Berk S.G."/>
            <person name="Farone M.B."/>
        </authorList>
    </citation>
    <scope>NUCLEOTIDE SEQUENCE</scope>
    <source>
        <strain evidence="4">HT99</strain>
    </source>
</reference>
<dbReference type="InterPro" id="IPR016087">
    <property type="entry name" value="Chalcone_isomerase"/>
</dbReference>
<name>A0A0Q9YX90_9GAMM</name>
<evidence type="ECO:0000313" key="4">
    <source>
        <dbReference type="EMBL" id="MCS5710903.1"/>
    </source>
</evidence>
<dbReference type="EMBL" id="LKAJ02000001">
    <property type="protein sequence ID" value="MCS5710903.1"/>
    <property type="molecule type" value="Genomic_DNA"/>
</dbReference>
<dbReference type="RefSeq" id="WP_075066140.1">
    <property type="nucleotide sequence ID" value="NZ_LKAJ02000001.1"/>
</dbReference>
<dbReference type="AlphaFoldDB" id="A0A0Q9YX90"/>
<dbReference type="InterPro" id="IPR036298">
    <property type="entry name" value="Chalcone_isomerase_sf"/>
</dbReference>
<organism evidence="3">
    <name type="scientific">Candidatus Berkiella aquae</name>
    <dbReference type="NCBI Taxonomy" id="295108"/>
    <lineage>
        <taxon>Bacteria</taxon>
        <taxon>Pseudomonadati</taxon>
        <taxon>Pseudomonadota</taxon>
        <taxon>Gammaproteobacteria</taxon>
        <taxon>Candidatus Berkiellales</taxon>
        <taxon>Candidatus Berkiellaceae</taxon>
        <taxon>Candidatus Berkiella</taxon>
    </lineage>
</organism>
<evidence type="ECO:0000259" key="2">
    <source>
        <dbReference type="Pfam" id="PF16036"/>
    </source>
</evidence>
<gene>
    <name evidence="4" type="ORF">HT99x_005635</name>
    <name evidence="3" type="ORF">HT99x_01511</name>
</gene>
<keyword evidence="4" id="KW-0413">Isomerase</keyword>
<feature type="domain" description="Chalcone isomerase" evidence="2">
    <location>
        <begin position="29"/>
        <end position="194"/>
    </location>
</feature>
<sequence length="199" mass="22815">MTLIARCVFFIFLATSTHLACARESYIELLGVSLPNQMILENTKEKVILNGYAICSRWGKEIYVGALYTDAIEKRAEMLLLNDSPMAMVFFFVEDDISRSMLMDAFAEAIMINNVENDKNPIDKRLTELQEHLAETLNAGDTLAFQYSPQYGVTMLLNGKISYHWPYAKNFFNTLLRMWVGPYPISRNFKRAILNFPVS</sequence>
<dbReference type="STRING" id="295108.HT99x_01511"/>
<evidence type="ECO:0000313" key="5">
    <source>
        <dbReference type="Proteomes" id="UP000051497"/>
    </source>
</evidence>
<dbReference type="SUPFAM" id="SSF54626">
    <property type="entry name" value="Chalcone isomerase"/>
    <property type="match status" value="1"/>
</dbReference>
<feature type="signal peptide" evidence="1">
    <location>
        <begin position="1"/>
        <end position="22"/>
    </location>
</feature>
<proteinExistence type="predicted"/>
<reference evidence="4" key="2">
    <citation type="journal article" date="2016" name="Genome Announc.">
        <title>Draft Genome Sequences of Two Novel Amoeba-Resistant Intranuclear Bacteria, 'Candidatus Berkiella cookevillensis' and 'Candidatus Berkiella aquae'.</title>
        <authorList>
            <person name="Mehari Y.T."/>
            <person name="Arivett B.A."/>
            <person name="Farone A.L."/>
            <person name="Gunderson J.H."/>
            <person name="Farone M.B."/>
        </authorList>
    </citation>
    <scope>NUCLEOTIDE SEQUENCE</scope>
    <source>
        <strain evidence="4">HT99</strain>
    </source>
</reference>
<keyword evidence="1" id="KW-0732">Signal</keyword>
<dbReference type="OrthoDB" id="270742at2"/>
<keyword evidence="5" id="KW-1185">Reference proteome</keyword>
<dbReference type="EMBL" id="LKAJ01000005">
    <property type="protein sequence ID" value="KRG21335.1"/>
    <property type="molecule type" value="Genomic_DNA"/>
</dbReference>
<comment type="caution">
    <text evidence="3">The sequence shown here is derived from an EMBL/GenBank/DDBJ whole genome shotgun (WGS) entry which is preliminary data.</text>
</comment>
<accession>A0A0Q9YX90</accession>
<reference evidence="3" key="1">
    <citation type="submission" date="2015-09" db="EMBL/GenBank/DDBJ databases">
        <title>Draft Genome Sequences of Two Novel Amoeba-resistant Intranuclear Bacteria, Candidatus Berkiella cookevillensis and Candidatus Berkiella aquae.</title>
        <authorList>
            <person name="Mehari Y.T."/>
            <person name="Arivett B.A."/>
            <person name="Farone A.L."/>
            <person name="Gunderson J.H."/>
            <person name="Farone M.B."/>
        </authorList>
    </citation>
    <scope>NUCLEOTIDE SEQUENCE [LARGE SCALE GENOMIC DNA]</scope>
    <source>
        <strain evidence="3">HT99</strain>
    </source>
</reference>
<dbReference type="Pfam" id="PF16036">
    <property type="entry name" value="Chalcone_3"/>
    <property type="match status" value="1"/>
</dbReference>
<dbReference type="Proteomes" id="UP000051497">
    <property type="component" value="Unassembled WGS sequence"/>
</dbReference>
<evidence type="ECO:0000256" key="1">
    <source>
        <dbReference type="SAM" id="SignalP"/>
    </source>
</evidence>
<dbReference type="GO" id="GO:0016872">
    <property type="term" value="F:intramolecular lyase activity"/>
    <property type="evidence" value="ECO:0007669"/>
    <property type="project" value="InterPro"/>
</dbReference>
<protein>
    <submittedName>
        <fullName evidence="4">Chalcone isomerase family protein</fullName>
    </submittedName>
</protein>